<dbReference type="AlphaFoldDB" id="A0A1B8H2C1"/>
<evidence type="ECO:0000313" key="2">
    <source>
        <dbReference type="Proteomes" id="UP000092377"/>
    </source>
</evidence>
<reference evidence="2" key="1">
    <citation type="submission" date="2016-06" db="EMBL/GenBank/DDBJ databases">
        <authorList>
            <person name="Butler K."/>
        </authorList>
    </citation>
    <scope>NUCLEOTIDE SEQUENCE [LARGE SCALE GENOMIC DNA]</scope>
    <source>
        <strain evidence="2">GCSL-Mp20</strain>
    </source>
</reference>
<dbReference type="Proteomes" id="UP000092377">
    <property type="component" value="Unassembled WGS sequence"/>
</dbReference>
<gene>
    <name evidence="1" type="ORF">AYY18_11235</name>
</gene>
<organism evidence="1 2">
    <name type="scientific">Morganella psychrotolerans</name>
    <dbReference type="NCBI Taxonomy" id="368603"/>
    <lineage>
        <taxon>Bacteria</taxon>
        <taxon>Pseudomonadati</taxon>
        <taxon>Pseudomonadota</taxon>
        <taxon>Gammaproteobacteria</taxon>
        <taxon>Enterobacterales</taxon>
        <taxon>Morganellaceae</taxon>
        <taxon>Morganella</taxon>
    </lineage>
</organism>
<dbReference type="EMBL" id="LZEY01000059">
    <property type="protein sequence ID" value="OBU03219.1"/>
    <property type="molecule type" value="Genomic_DNA"/>
</dbReference>
<evidence type="ECO:0000313" key="1">
    <source>
        <dbReference type="EMBL" id="OBU03219.1"/>
    </source>
</evidence>
<sequence length="241" mass="27546">MHKHKIDPDLAFIIHLHDDDLVLLASFLFKENKQNRVMEEFKTSSIPFSLATRSLYLDYIFSAFHMVSDECSLVSTFNFSRSLYRHRLQDLCARLNIKDGIKNDIEILELNLLMKLIEKSMNGLNQNDLLIISRDLQLNLSEPTPIQIKVALTAAVKTSNSVALEIATMILRSYLEMCGNISVHQTVELTHHSLMSLKKAVNTTLQSTWLMEAISSPSQSQFPLPIYFIVAYLRQKSFILA</sequence>
<keyword evidence="2" id="KW-1185">Reference proteome</keyword>
<comment type="caution">
    <text evidence="1">The sequence shown here is derived from an EMBL/GenBank/DDBJ whole genome shotgun (WGS) entry which is preliminary data.</text>
</comment>
<name>A0A1B8H2C1_9GAMM</name>
<accession>A0A1B8H2C1</accession>
<dbReference type="RefSeq" id="WP_067405971.1">
    <property type="nucleotide sequence ID" value="NZ_LZEY01000059.1"/>
</dbReference>
<protein>
    <submittedName>
        <fullName evidence="1">Uncharacterized protein</fullName>
    </submittedName>
</protein>
<proteinExistence type="predicted"/>